<evidence type="ECO:0000256" key="1">
    <source>
        <dbReference type="ARBA" id="ARBA00004123"/>
    </source>
</evidence>
<organism evidence="9 10">
    <name type="scientific">Rhizophagus clarus</name>
    <dbReference type="NCBI Taxonomy" id="94130"/>
    <lineage>
        <taxon>Eukaryota</taxon>
        <taxon>Fungi</taxon>
        <taxon>Fungi incertae sedis</taxon>
        <taxon>Mucoromycota</taxon>
        <taxon>Glomeromycotina</taxon>
        <taxon>Glomeromycetes</taxon>
        <taxon>Glomerales</taxon>
        <taxon>Glomeraceae</taxon>
        <taxon>Rhizophagus</taxon>
    </lineage>
</organism>
<dbReference type="GO" id="GO:0046983">
    <property type="term" value="F:protein dimerization activity"/>
    <property type="evidence" value="ECO:0007669"/>
    <property type="project" value="InterPro"/>
</dbReference>
<dbReference type="AlphaFoldDB" id="A0A8H3KVZ1"/>
<dbReference type="PANTHER" id="PTHR45776">
    <property type="entry name" value="MIP04163P"/>
    <property type="match status" value="1"/>
</dbReference>
<evidence type="ECO:0000256" key="3">
    <source>
        <dbReference type="ARBA" id="ARBA00023125"/>
    </source>
</evidence>
<dbReference type="Gene3D" id="4.10.280.10">
    <property type="entry name" value="Helix-loop-helix DNA-binding domain"/>
    <property type="match status" value="1"/>
</dbReference>
<feature type="region of interest" description="Disordered" evidence="7">
    <location>
        <begin position="85"/>
        <end position="118"/>
    </location>
</feature>
<feature type="compositionally biased region" description="Low complexity" evidence="7">
    <location>
        <begin position="57"/>
        <end position="67"/>
    </location>
</feature>
<feature type="coiled-coil region" evidence="6">
    <location>
        <begin position="382"/>
        <end position="409"/>
    </location>
</feature>
<evidence type="ECO:0000256" key="2">
    <source>
        <dbReference type="ARBA" id="ARBA00023015"/>
    </source>
</evidence>
<protein>
    <submittedName>
        <fullName evidence="9">HLH-domain-containing protein</fullName>
    </submittedName>
</protein>
<dbReference type="GO" id="GO:0000981">
    <property type="term" value="F:DNA-binding transcription factor activity, RNA polymerase II-specific"/>
    <property type="evidence" value="ECO:0007669"/>
    <property type="project" value="TreeGrafter"/>
</dbReference>
<feature type="compositionally biased region" description="Polar residues" evidence="7">
    <location>
        <begin position="100"/>
        <end position="118"/>
    </location>
</feature>
<keyword evidence="5" id="KW-0539">Nucleus</keyword>
<evidence type="ECO:0000256" key="4">
    <source>
        <dbReference type="ARBA" id="ARBA00023163"/>
    </source>
</evidence>
<keyword evidence="2" id="KW-0805">Transcription regulation</keyword>
<name>A0A8H3KVZ1_9GLOM</name>
<dbReference type="PROSITE" id="PS50888">
    <property type="entry name" value="BHLH"/>
    <property type="match status" value="1"/>
</dbReference>
<evidence type="ECO:0000259" key="8">
    <source>
        <dbReference type="PROSITE" id="PS50888"/>
    </source>
</evidence>
<dbReference type="Proteomes" id="UP000615446">
    <property type="component" value="Unassembled WGS sequence"/>
</dbReference>
<comment type="subcellular location">
    <subcellularLocation>
        <location evidence="1">Nucleus</location>
    </subcellularLocation>
</comment>
<evidence type="ECO:0000313" key="9">
    <source>
        <dbReference type="EMBL" id="GES75251.1"/>
    </source>
</evidence>
<dbReference type="OrthoDB" id="690068at2759"/>
<evidence type="ECO:0000256" key="7">
    <source>
        <dbReference type="SAM" id="MobiDB-lite"/>
    </source>
</evidence>
<reference evidence="9" key="1">
    <citation type="submission" date="2019-10" db="EMBL/GenBank/DDBJ databases">
        <title>Conservation and host-specific expression of non-tandemly repeated heterogenous ribosome RNA gene in arbuscular mycorrhizal fungi.</title>
        <authorList>
            <person name="Maeda T."/>
            <person name="Kobayashi Y."/>
            <person name="Nakagawa T."/>
            <person name="Ezawa T."/>
            <person name="Yamaguchi K."/>
            <person name="Bino T."/>
            <person name="Nishimoto Y."/>
            <person name="Shigenobu S."/>
            <person name="Kawaguchi M."/>
        </authorList>
    </citation>
    <scope>NUCLEOTIDE SEQUENCE</scope>
    <source>
        <strain evidence="9">HR1</strain>
    </source>
</reference>
<dbReference type="SMART" id="SM00353">
    <property type="entry name" value="HLH"/>
    <property type="match status" value="1"/>
</dbReference>
<dbReference type="EMBL" id="BLAL01000014">
    <property type="protein sequence ID" value="GES75251.1"/>
    <property type="molecule type" value="Genomic_DNA"/>
</dbReference>
<dbReference type="PANTHER" id="PTHR45776:SF2">
    <property type="entry name" value="MIP04163P"/>
    <property type="match status" value="1"/>
</dbReference>
<evidence type="ECO:0000256" key="5">
    <source>
        <dbReference type="ARBA" id="ARBA00023242"/>
    </source>
</evidence>
<feature type="compositionally biased region" description="Polar residues" evidence="7">
    <location>
        <begin position="192"/>
        <end position="215"/>
    </location>
</feature>
<evidence type="ECO:0000313" key="10">
    <source>
        <dbReference type="Proteomes" id="UP000615446"/>
    </source>
</evidence>
<feature type="domain" description="BHLH" evidence="8">
    <location>
        <begin position="331"/>
        <end position="385"/>
    </location>
</feature>
<accession>A0A8H3KVZ1</accession>
<evidence type="ECO:0000256" key="6">
    <source>
        <dbReference type="SAM" id="Coils"/>
    </source>
</evidence>
<dbReference type="Pfam" id="PF00010">
    <property type="entry name" value="HLH"/>
    <property type="match status" value="1"/>
</dbReference>
<proteinExistence type="predicted"/>
<keyword evidence="3" id="KW-0238">DNA-binding</keyword>
<dbReference type="GO" id="GO:0005634">
    <property type="term" value="C:nucleus"/>
    <property type="evidence" value="ECO:0007669"/>
    <property type="project" value="UniProtKB-SubCell"/>
</dbReference>
<dbReference type="GO" id="GO:0000978">
    <property type="term" value="F:RNA polymerase II cis-regulatory region sequence-specific DNA binding"/>
    <property type="evidence" value="ECO:0007669"/>
    <property type="project" value="TreeGrafter"/>
</dbReference>
<feature type="region of interest" description="Disordered" evidence="7">
    <location>
        <begin position="154"/>
        <end position="217"/>
    </location>
</feature>
<keyword evidence="6" id="KW-0175">Coiled coil</keyword>
<comment type="caution">
    <text evidence="9">The sequence shown here is derived from an EMBL/GenBank/DDBJ whole genome shotgun (WGS) entry which is preliminary data.</text>
</comment>
<feature type="compositionally biased region" description="Polar residues" evidence="7">
    <location>
        <begin position="154"/>
        <end position="167"/>
    </location>
</feature>
<dbReference type="CDD" id="cd11387">
    <property type="entry name" value="bHLHzip_USF_MITF"/>
    <property type="match status" value="1"/>
</dbReference>
<dbReference type="SUPFAM" id="SSF47459">
    <property type="entry name" value="HLH, helix-loop-helix DNA-binding domain"/>
    <property type="match status" value="1"/>
</dbReference>
<dbReference type="InterPro" id="IPR011598">
    <property type="entry name" value="bHLH_dom"/>
</dbReference>
<dbReference type="InterPro" id="IPR036638">
    <property type="entry name" value="HLH_DNA-bd_sf"/>
</dbReference>
<keyword evidence="4" id="KW-0804">Transcription</keyword>
<gene>
    <name evidence="9" type="ORF">RCL2_000270100</name>
</gene>
<feature type="region of interest" description="Disordered" evidence="7">
    <location>
        <begin position="54"/>
        <end position="73"/>
    </location>
</feature>
<sequence length="473" mass="53775">MIIPVNPVCLHKKNKFGLASSEEATSFDQKACSKRQQLDNIQMNPELYQQGTSFVHPQQQQQTTPQPISRLANPTPYHLAQTQLRNQRQTNSDGAPPTPNNSFQANNPLSNNSFSSDTIDPQILSMRQLQYNMNIKQESEISVEFDFDHQNTLVSPMTSSPRGTPPNTFEAERSFRSPPGHGFESDPFGTSYKPTSHLDNLQNYGGSPGNNSLYSPRSVDNADYPYIEEFPMSAPTTSAIGPMDVKTNINTNNNNKMFRHPHNNVSNLSQISMSLPVLPTNGDQWCIDNNFTGAHPSSLQFSTNEMISPGFMESDDADSQKQAMLFEKRRRRRESHNAVERRRRDNINEKIQELSTLLPDLYVDSANKPNKGVILRKSVDYIRLLQSMIEQERNRNVKLETQVRELSSQSGIPIDNNSVCHRNKKGIAICYGENVMKNFTENLRASILMGKVHLMWTNINMYSFTFYPEIYLR</sequence>